<evidence type="ECO:0000313" key="1">
    <source>
        <dbReference type="EMBL" id="RNA31392.1"/>
    </source>
</evidence>
<dbReference type="EMBL" id="REGN01001950">
    <property type="protein sequence ID" value="RNA31392.1"/>
    <property type="molecule type" value="Genomic_DNA"/>
</dbReference>
<gene>
    <name evidence="1" type="ORF">BpHYR1_017763</name>
</gene>
<dbReference type="AlphaFoldDB" id="A0A3M7S6K6"/>
<protein>
    <submittedName>
        <fullName evidence="1">Uncharacterized protein</fullName>
    </submittedName>
</protein>
<evidence type="ECO:0000313" key="2">
    <source>
        <dbReference type="Proteomes" id="UP000276133"/>
    </source>
</evidence>
<dbReference type="Proteomes" id="UP000276133">
    <property type="component" value="Unassembled WGS sequence"/>
</dbReference>
<reference evidence="1 2" key="1">
    <citation type="journal article" date="2018" name="Sci. Rep.">
        <title>Genomic signatures of local adaptation to the degree of environmental predictability in rotifers.</title>
        <authorList>
            <person name="Franch-Gras L."/>
            <person name="Hahn C."/>
            <person name="Garcia-Roger E.M."/>
            <person name="Carmona M.J."/>
            <person name="Serra M."/>
            <person name="Gomez A."/>
        </authorList>
    </citation>
    <scope>NUCLEOTIDE SEQUENCE [LARGE SCALE GENOMIC DNA]</scope>
    <source>
        <strain evidence="1">HYR1</strain>
    </source>
</reference>
<sequence length="73" mass="8845">MISFFSFFMSINFCTQICRKESARSPSDLPVNNCKIDRYKNNLNYNTFYKNQLLRSISMNIFIFTNRRIDLYH</sequence>
<proteinExistence type="predicted"/>
<comment type="caution">
    <text evidence="1">The sequence shown here is derived from an EMBL/GenBank/DDBJ whole genome shotgun (WGS) entry which is preliminary data.</text>
</comment>
<organism evidence="1 2">
    <name type="scientific">Brachionus plicatilis</name>
    <name type="common">Marine rotifer</name>
    <name type="synonym">Brachionus muelleri</name>
    <dbReference type="NCBI Taxonomy" id="10195"/>
    <lineage>
        <taxon>Eukaryota</taxon>
        <taxon>Metazoa</taxon>
        <taxon>Spiralia</taxon>
        <taxon>Gnathifera</taxon>
        <taxon>Rotifera</taxon>
        <taxon>Eurotatoria</taxon>
        <taxon>Monogononta</taxon>
        <taxon>Pseudotrocha</taxon>
        <taxon>Ploima</taxon>
        <taxon>Brachionidae</taxon>
        <taxon>Brachionus</taxon>
    </lineage>
</organism>
<accession>A0A3M7S6K6</accession>
<keyword evidence="2" id="KW-1185">Reference proteome</keyword>
<name>A0A3M7S6K6_BRAPC</name>